<dbReference type="Proteomes" id="UP000735874">
    <property type="component" value="Unassembled WGS sequence"/>
</dbReference>
<evidence type="ECO:0000313" key="6">
    <source>
        <dbReference type="EMBL" id="KAG2836651.1"/>
    </source>
</evidence>
<feature type="region of interest" description="Disordered" evidence="4">
    <location>
        <begin position="95"/>
        <end position="117"/>
    </location>
</feature>
<feature type="compositionally biased region" description="Basic residues" evidence="4">
    <location>
        <begin position="107"/>
        <end position="117"/>
    </location>
</feature>
<dbReference type="EMBL" id="RCML01000498">
    <property type="protein sequence ID" value="KAG2975297.1"/>
    <property type="molecule type" value="Genomic_DNA"/>
</dbReference>
<dbReference type="Proteomes" id="UP000697107">
    <property type="component" value="Unassembled WGS sequence"/>
</dbReference>
<reference evidence="6" key="1">
    <citation type="submission" date="2018-10" db="EMBL/GenBank/DDBJ databases">
        <title>Effector identification in a new, highly contiguous assembly of the strawberry crown rot pathogen Phytophthora cactorum.</title>
        <authorList>
            <person name="Armitage A.D."/>
            <person name="Nellist C.F."/>
            <person name="Bates H."/>
            <person name="Vickerstaff R.J."/>
            <person name="Harrison R.J."/>
        </authorList>
    </citation>
    <scope>NUCLEOTIDE SEQUENCE</scope>
    <source>
        <strain evidence="6">15-7</strain>
        <strain evidence="7">4040</strain>
        <strain evidence="8">P415</strain>
        <strain evidence="9">P421</strain>
    </source>
</reference>
<feature type="compositionally biased region" description="Polar residues" evidence="4">
    <location>
        <begin position="95"/>
        <end position="106"/>
    </location>
</feature>
<dbReference type="PANTHER" id="PTHR34524">
    <property type="entry name" value="CALCYPHOSIN"/>
    <property type="match status" value="1"/>
</dbReference>
<evidence type="ECO:0000256" key="4">
    <source>
        <dbReference type="SAM" id="MobiDB-lite"/>
    </source>
</evidence>
<gene>
    <name evidence="6" type="ORF">PC113_g19987</name>
    <name evidence="7" type="ORF">PC117_g2834</name>
    <name evidence="8" type="ORF">PC118_g14009</name>
    <name evidence="9" type="ORF">PC129_g11693</name>
</gene>
<sequence>MPEISVEHQLLRLHVLLGDDEAQLDGVYKSFQAVDPKGRGSLKNATELELVLREHLSPKNLKKIDTEALIARFSSAQNCFDYKAFCRALQQPPSFQAESSQSGRQSPTKRRSRSPTKLRIRMDKRLESQRLLMESVRQKLIRGVQGDDTDGFQGIQNILNRLDNAGAGYLDVKVFTKKFLQHLKVPLTRPEREFLLEQLRQSSEKGQDLIDYEQLGRVCNLNSDDSVSESDIEQEQPKVASPSKTSQLGAKFLAAEKQLQGFLRTPLASTSADTQDTPRCHVTGAEKFLELAEAIDQDNTGLLHEDEFSRTLSKCGVNIDPDLLNGMLSRFPRSSGKLISYAAFLQRFGHNPQYSRGRRELKQLVLLLLARLTVPAPEWIRFLHRRFEKCDRKLHGAIKSSIPTEVFMRAVQGRSVVLKLSTDEAAQVTSLFFRSSSSSSSSHLHYHEFLMFIDECHRTTRGKIPPAIDTKLVPATPKILSPTSPKRTKLSQPEAPTEPPLNTPEMSVGGYLMFHALPHERRNFENLMEMLQKFQNNVHDDHDSAIQRIANGIMMPLGKRLRVKVQFSIDE</sequence>
<dbReference type="Proteomes" id="UP000736787">
    <property type="component" value="Unassembled WGS sequence"/>
</dbReference>
<evidence type="ECO:0000256" key="3">
    <source>
        <dbReference type="ARBA" id="ARBA00022837"/>
    </source>
</evidence>
<protein>
    <recommendedName>
        <fullName evidence="5">EF-hand domain-containing protein</fullName>
    </recommendedName>
</protein>
<keyword evidence="2" id="KW-0677">Repeat</keyword>
<dbReference type="InterPro" id="IPR011992">
    <property type="entry name" value="EF-hand-dom_pair"/>
</dbReference>
<evidence type="ECO:0000313" key="8">
    <source>
        <dbReference type="EMBL" id="KAG2975297.1"/>
    </source>
</evidence>
<dbReference type="PANTHER" id="PTHR34524:SF6">
    <property type="entry name" value="CALCYPHOSINE LIKE"/>
    <property type="match status" value="1"/>
</dbReference>
<dbReference type="InterPro" id="IPR002048">
    <property type="entry name" value="EF_hand_dom"/>
</dbReference>
<evidence type="ECO:0000259" key="5">
    <source>
        <dbReference type="PROSITE" id="PS50222"/>
    </source>
</evidence>
<dbReference type="PROSITE" id="PS50222">
    <property type="entry name" value="EF_HAND_2"/>
    <property type="match status" value="1"/>
</dbReference>
<evidence type="ECO:0000256" key="1">
    <source>
        <dbReference type="ARBA" id="ARBA00022723"/>
    </source>
</evidence>
<dbReference type="EMBL" id="RCMG01001089">
    <property type="protein sequence ID" value="KAG2836651.1"/>
    <property type="molecule type" value="Genomic_DNA"/>
</dbReference>
<dbReference type="Proteomes" id="UP000760860">
    <property type="component" value="Unassembled WGS sequence"/>
</dbReference>
<feature type="region of interest" description="Disordered" evidence="4">
    <location>
        <begin position="226"/>
        <end position="245"/>
    </location>
</feature>
<name>A0A8T0YD13_9STRA</name>
<comment type="caution">
    <text evidence="6">The sequence shown here is derived from an EMBL/GenBank/DDBJ whole genome shotgun (WGS) entry which is preliminary data.</text>
</comment>
<evidence type="ECO:0000313" key="10">
    <source>
        <dbReference type="Proteomes" id="UP000735874"/>
    </source>
</evidence>
<dbReference type="InterPro" id="IPR051581">
    <property type="entry name" value="Ca-bind"/>
</dbReference>
<evidence type="ECO:0000256" key="2">
    <source>
        <dbReference type="ARBA" id="ARBA00022737"/>
    </source>
</evidence>
<evidence type="ECO:0000313" key="9">
    <source>
        <dbReference type="EMBL" id="KAG3217474.1"/>
    </source>
</evidence>
<organism evidence="6 10">
    <name type="scientific">Phytophthora cactorum</name>
    <dbReference type="NCBI Taxonomy" id="29920"/>
    <lineage>
        <taxon>Eukaryota</taxon>
        <taxon>Sar</taxon>
        <taxon>Stramenopiles</taxon>
        <taxon>Oomycota</taxon>
        <taxon>Peronosporomycetes</taxon>
        <taxon>Peronosporales</taxon>
        <taxon>Peronosporaceae</taxon>
        <taxon>Phytophthora</taxon>
    </lineage>
</organism>
<dbReference type="AlphaFoldDB" id="A0A8T0YD13"/>
<dbReference type="VEuPathDB" id="FungiDB:PC110_g5657"/>
<dbReference type="Gene3D" id="1.10.238.10">
    <property type="entry name" value="EF-hand"/>
    <property type="match status" value="1"/>
</dbReference>
<evidence type="ECO:0000313" key="7">
    <source>
        <dbReference type="EMBL" id="KAG2952379.1"/>
    </source>
</evidence>
<keyword evidence="1" id="KW-0479">Metal-binding</keyword>
<dbReference type="EMBL" id="RCMV01000419">
    <property type="protein sequence ID" value="KAG3217474.1"/>
    <property type="molecule type" value="Genomic_DNA"/>
</dbReference>
<dbReference type="GO" id="GO:0005509">
    <property type="term" value="F:calcium ion binding"/>
    <property type="evidence" value="ECO:0007669"/>
    <property type="project" value="InterPro"/>
</dbReference>
<accession>A0A8T0YD13</accession>
<dbReference type="SUPFAM" id="SSF47473">
    <property type="entry name" value="EF-hand"/>
    <property type="match status" value="1"/>
</dbReference>
<feature type="domain" description="EF-hand" evidence="5">
    <location>
        <begin position="283"/>
        <end position="318"/>
    </location>
</feature>
<proteinExistence type="predicted"/>
<feature type="region of interest" description="Disordered" evidence="4">
    <location>
        <begin position="476"/>
        <end position="504"/>
    </location>
</feature>
<dbReference type="EMBL" id="RCMK01000038">
    <property type="protein sequence ID" value="KAG2952379.1"/>
    <property type="molecule type" value="Genomic_DNA"/>
</dbReference>
<keyword evidence="3" id="KW-0106">Calcium</keyword>